<gene>
    <name evidence="2" type="ORF">ADEAN_000771700</name>
</gene>
<dbReference type="VEuPathDB" id="TriTrypDB:ADEAN_000771700"/>
<keyword evidence="3" id="KW-1185">Reference proteome</keyword>
<dbReference type="OrthoDB" id="246814at2759"/>
<feature type="region of interest" description="Disordered" evidence="1">
    <location>
        <begin position="177"/>
        <end position="197"/>
    </location>
</feature>
<evidence type="ECO:0000256" key="1">
    <source>
        <dbReference type="SAM" id="MobiDB-lite"/>
    </source>
</evidence>
<evidence type="ECO:0000313" key="2">
    <source>
        <dbReference type="EMBL" id="CAD2220202.1"/>
    </source>
</evidence>
<accession>A0A7G2CPT5</accession>
<protein>
    <submittedName>
        <fullName evidence="2">Uncharacterized protein</fullName>
    </submittedName>
</protein>
<reference evidence="2 3" key="1">
    <citation type="submission" date="2020-08" db="EMBL/GenBank/DDBJ databases">
        <authorList>
            <person name="Newling K."/>
            <person name="Davey J."/>
            <person name="Forrester S."/>
        </authorList>
    </citation>
    <scope>NUCLEOTIDE SEQUENCE [LARGE SCALE GENOMIC DNA]</scope>
    <source>
        <strain evidence="3">Crithidia deanei Carvalho (ATCC PRA-265)</strain>
    </source>
</reference>
<organism evidence="2 3">
    <name type="scientific">Angomonas deanei</name>
    <dbReference type="NCBI Taxonomy" id="59799"/>
    <lineage>
        <taxon>Eukaryota</taxon>
        <taxon>Discoba</taxon>
        <taxon>Euglenozoa</taxon>
        <taxon>Kinetoplastea</taxon>
        <taxon>Metakinetoplastina</taxon>
        <taxon>Trypanosomatida</taxon>
        <taxon>Trypanosomatidae</taxon>
        <taxon>Strigomonadinae</taxon>
        <taxon>Angomonas</taxon>
    </lineage>
</organism>
<feature type="region of interest" description="Disordered" evidence="1">
    <location>
        <begin position="33"/>
        <end position="52"/>
    </location>
</feature>
<evidence type="ECO:0000313" key="3">
    <source>
        <dbReference type="Proteomes" id="UP000515908"/>
    </source>
</evidence>
<dbReference type="EMBL" id="LR877160">
    <property type="protein sequence ID" value="CAD2220202.1"/>
    <property type="molecule type" value="Genomic_DNA"/>
</dbReference>
<feature type="compositionally biased region" description="Basic residues" evidence="1">
    <location>
        <begin position="1"/>
        <end position="16"/>
    </location>
</feature>
<name>A0A7G2CPT5_9TRYP</name>
<feature type="region of interest" description="Disordered" evidence="1">
    <location>
        <begin position="1"/>
        <end position="27"/>
    </location>
</feature>
<proteinExistence type="predicted"/>
<dbReference type="Proteomes" id="UP000515908">
    <property type="component" value="Chromosome 16"/>
</dbReference>
<sequence>MAKSSRSKWKKQHRRIKAETEKKNTQRRLKNLNKKLHITSKGGISQVPTQDPERRFHFLNPELDPNVPNTRKFLNNNYKHELNEAKEKGLFVDFRKPLHLSPPKTNFRGKSDPTAPHPTTFQYDELSAMAPIAGRALSKADMERIAALPEEEQQRIIKGVNYYNDEDRKYEEQQRYNRSLAEGQGNHSTIEDDSDEEIDDNTLSALKQSRQAQKQQASSAEEVQQVEYDMMIDDGDGPEEYIFGLEDPLPVRVGKGAAPQPERLKVCKMRSEITK</sequence>
<dbReference type="AlphaFoldDB" id="A0A7G2CPT5"/>